<accession>A0A7C8M838</accession>
<keyword evidence="1" id="KW-0812">Transmembrane</keyword>
<comment type="caution">
    <text evidence="2">The sequence shown here is derived from an EMBL/GenBank/DDBJ whole genome shotgun (WGS) entry which is preliminary data.</text>
</comment>
<keyword evidence="1" id="KW-0472">Membrane</keyword>
<dbReference type="PANTHER" id="PTHR33927">
    <property type="entry name" value="TRANSMEMBRANE PROTEIN"/>
    <property type="match status" value="1"/>
</dbReference>
<dbReference type="EMBL" id="JAADJZ010000011">
    <property type="protein sequence ID" value="KAF2871598.1"/>
    <property type="molecule type" value="Genomic_DNA"/>
</dbReference>
<reference evidence="2 3" key="1">
    <citation type="submission" date="2020-01" db="EMBL/GenBank/DDBJ databases">
        <authorList>
            <consortium name="DOE Joint Genome Institute"/>
            <person name="Haridas S."/>
            <person name="Albert R."/>
            <person name="Binder M."/>
            <person name="Bloem J."/>
            <person name="Labutti K."/>
            <person name="Salamov A."/>
            <person name="Andreopoulos B."/>
            <person name="Baker S.E."/>
            <person name="Barry K."/>
            <person name="Bills G."/>
            <person name="Bluhm B.H."/>
            <person name="Cannon C."/>
            <person name="Castanera R."/>
            <person name="Culley D.E."/>
            <person name="Daum C."/>
            <person name="Ezra D."/>
            <person name="Gonzalez J.B."/>
            <person name="Henrissat B."/>
            <person name="Kuo A."/>
            <person name="Liang C."/>
            <person name="Lipzen A."/>
            <person name="Lutzoni F."/>
            <person name="Magnuson J."/>
            <person name="Mondo S."/>
            <person name="Nolan M."/>
            <person name="Ohm R."/>
            <person name="Pangilinan J."/>
            <person name="Park H.-J.H."/>
            <person name="Ramirez L."/>
            <person name="Alfaro M."/>
            <person name="Sun H."/>
            <person name="Tritt A."/>
            <person name="Yoshinaga Y."/>
            <person name="Zwiers L.-H.L."/>
            <person name="Turgeon B.G."/>
            <person name="Goodwin S.B."/>
            <person name="Spatafora J.W."/>
            <person name="Crous P.W."/>
            <person name="Grigoriev I.V."/>
        </authorList>
    </citation>
    <scope>NUCLEOTIDE SEQUENCE [LARGE SCALE GENOMIC DNA]</scope>
    <source>
        <strain evidence="2 3">CBS 611.86</strain>
    </source>
</reference>
<feature type="transmembrane region" description="Helical" evidence="1">
    <location>
        <begin position="7"/>
        <end position="24"/>
    </location>
</feature>
<dbReference type="PANTHER" id="PTHR33927:SF1">
    <property type="entry name" value="TRANSMEMBRANE PROTEIN"/>
    <property type="match status" value="1"/>
</dbReference>
<evidence type="ECO:0008006" key="4">
    <source>
        <dbReference type="Google" id="ProtNLM"/>
    </source>
</evidence>
<name>A0A7C8M838_9PLEO</name>
<evidence type="ECO:0000256" key="1">
    <source>
        <dbReference type="SAM" id="Phobius"/>
    </source>
</evidence>
<dbReference type="InterPro" id="IPR052979">
    <property type="entry name" value="Adenylate-forming_domain"/>
</dbReference>
<organism evidence="2 3">
    <name type="scientific">Massariosphaeria phaeospora</name>
    <dbReference type="NCBI Taxonomy" id="100035"/>
    <lineage>
        <taxon>Eukaryota</taxon>
        <taxon>Fungi</taxon>
        <taxon>Dikarya</taxon>
        <taxon>Ascomycota</taxon>
        <taxon>Pezizomycotina</taxon>
        <taxon>Dothideomycetes</taxon>
        <taxon>Pleosporomycetidae</taxon>
        <taxon>Pleosporales</taxon>
        <taxon>Pleosporales incertae sedis</taxon>
        <taxon>Massariosphaeria</taxon>
    </lineage>
</organism>
<sequence>FSVYRRIFSVIFLTNMVGVFFVFRNPAVQPVALNHLATWASANFLVCILIRQDFSVNFIFRSAWLIPWCVPLRIRRIAARAYNYGGIHSGTAVAGTMWFVAFTALTTRDFVLHRQYTLPVLVLTWLILVVLVIILLTAFPALRMRYHNTFELAHRFLGWISILLFWGQLLLLTMHTADSADIGSAFVRNPTFWMLAVITALLIYPWLRIRRWTFTPEQLSAHALRLHFTQPVHRFSAVTISSSPLREWHPFATFPSVDAATPGSSMVVSAAGDWTRQLVLNSQRPTRLWVRGVVKAGVLSLSCMFRRVIIVTTGSGIGPALSSMALAHRPAAQFCRLIWSTRDPLATYGAKLVAEVRAADPEALILDTTAMGRPDLVAVAWKMWRDSGAEAVFVLSNQAVTRKVVYGLEARGVPVFGPVFDS</sequence>
<gene>
    <name evidence="2" type="ORF">BDV95DRAFT_446183</name>
</gene>
<dbReference type="OrthoDB" id="3142841at2759"/>
<keyword evidence="1" id="KW-1133">Transmembrane helix</keyword>
<feature type="non-terminal residue" evidence="2">
    <location>
        <position position="422"/>
    </location>
</feature>
<dbReference type="AlphaFoldDB" id="A0A7C8M838"/>
<feature type="transmembrane region" description="Helical" evidence="1">
    <location>
        <begin position="152"/>
        <end position="171"/>
    </location>
</feature>
<protein>
    <recommendedName>
        <fullName evidence="4">Integral membrane protein TmpA</fullName>
    </recommendedName>
</protein>
<proteinExistence type="predicted"/>
<keyword evidence="3" id="KW-1185">Reference proteome</keyword>
<evidence type="ECO:0000313" key="2">
    <source>
        <dbReference type="EMBL" id="KAF2871598.1"/>
    </source>
</evidence>
<evidence type="ECO:0000313" key="3">
    <source>
        <dbReference type="Proteomes" id="UP000481861"/>
    </source>
</evidence>
<dbReference type="Proteomes" id="UP000481861">
    <property type="component" value="Unassembled WGS sequence"/>
</dbReference>
<feature type="transmembrane region" description="Helical" evidence="1">
    <location>
        <begin position="81"/>
        <end position="104"/>
    </location>
</feature>
<feature type="non-terminal residue" evidence="2">
    <location>
        <position position="1"/>
    </location>
</feature>
<feature type="transmembrane region" description="Helical" evidence="1">
    <location>
        <begin position="191"/>
        <end position="207"/>
    </location>
</feature>
<feature type="transmembrane region" description="Helical" evidence="1">
    <location>
        <begin position="36"/>
        <end position="60"/>
    </location>
</feature>
<feature type="transmembrane region" description="Helical" evidence="1">
    <location>
        <begin position="116"/>
        <end position="140"/>
    </location>
</feature>